<gene>
    <name evidence="1" type="ORF">J4Q44_G00389720</name>
</gene>
<organism evidence="1 2">
    <name type="scientific">Coregonus suidteri</name>
    <dbReference type="NCBI Taxonomy" id="861788"/>
    <lineage>
        <taxon>Eukaryota</taxon>
        <taxon>Metazoa</taxon>
        <taxon>Chordata</taxon>
        <taxon>Craniata</taxon>
        <taxon>Vertebrata</taxon>
        <taxon>Euteleostomi</taxon>
        <taxon>Actinopterygii</taxon>
        <taxon>Neopterygii</taxon>
        <taxon>Teleostei</taxon>
        <taxon>Protacanthopterygii</taxon>
        <taxon>Salmoniformes</taxon>
        <taxon>Salmonidae</taxon>
        <taxon>Coregoninae</taxon>
        <taxon>Coregonus</taxon>
    </lineage>
</organism>
<dbReference type="EMBL" id="JAGTTL010000668">
    <property type="protein sequence ID" value="KAK6285200.1"/>
    <property type="molecule type" value="Genomic_DNA"/>
</dbReference>
<dbReference type="AlphaFoldDB" id="A0AAN8QBX1"/>
<proteinExistence type="predicted"/>
<evidence type="ECO:0000313" key="1">
    <source>
        <dbReference type="EMBL" id="KAK6285200.1"/>
    </source>
</evidence>
<protein>
    <submittedName>
        <fullName evidence="1">Uncharacterized protein</fullName>
    </submittedName>
</protein>
<keyword evidence="2" id="KW-1185">Reference proteome</keyword>
<name>A0AAN8QBX1_9TELE</name>
<evidence type="ECO:0000313" key="2">
    <source>
        <dbReference type="Proteomes" id="UP001356427"/>
    </source>
</evidence>
<dbReference type="Proteomes" id="UP001356427">
    <property type="component" value="Unassembled WGS sequence"/>
</dbReference>
<reference evidence="1 2" key="1">
    <citation type="submission" date="2021-04" db="EMBL/GenBank/DDBJ databases">
        <authorList>
            <person name="De Guttry C."/>
            <person name="Zahm M."/>
            <person name="Klopp C."/>
            <person name="Cabau C."/>
            <person name="Louis A."/>
            <person name="Berthelot C."/>
            <person name="Parey E."/>
            <person name="Roest Crollius H."/>
            <person name="Montfort J."/>
            <person name="Robinson-Rechavi M."/>
            <person name="Bucao C."/>
            <person name="Bouchez O."/>
            <person name="Gislard M."/>
            <person name="Lluch J."/>
            <person name="Milhes M."/>
            <person name="Lampietro C."/>
            <person name="Lopez Roques C."/>
            <person name="Donnadieu C."/>
            <person name="Braasch I."/>
            <person name="Desvignes T."/>
            <person name="Postlethwait J."/>
            <person name="Bobe J."/>
            <person name="Wedekind C."/>
            <person name="Guiguen Y."/>
        </authorList>
    </citation>
    <scope>NUCLEOTIDE SEQUENCE [LARGE SCALE GENOMIC DNA]</scope>
    <source>
        <strain evidence="1">Cs_M1</strain>
        <tissue evidence="1">Blood</tissue>
    </source>
</reference>
<accession>A0AAN8QBX1</accession>
<comment type="caution">
    <text evidence="1">The sequence shown here is derived from an EMBL/GenBank/DDBJ whole genome shotgun (WGS) entry which is preliminary data.</text>
</comment>
<sequence length="54" mass="6580">MRDASEPWIEKWMGEEKDERLRDEDVNREDNGRRGEELRALIQVMKRNCSKMRS</sequence>